<protein>
    <submittedName>
        <fullName evidence="3">Spider silk-constituting element SpiCE-CMa2</fullName>
    </submittedName>
</protein>
<dbReference type="Pfam" id="PF00188">
    <property type="entry name" value="CAP"/>
    <property type="match status" value="1"/>
</dbReference>
<evidence type="ECO:0000256" key="1">
    <source>
        <dbReference type="SAM" id="SignalP"/>
    </source>
</evidence>
<dbReference type="GO" id="GO:0005576">
    <property type="term" value="C:extracellular region"/>
    <property type="evidence" value="ECO:0007669"/>
    <property type="project" value="InterPro"/>
</dbReference>
<dbReference type="InterPro" id="IPR035940">
    <property type="entry name" value="CAP_sf"/>
</dbReference>
<feature type="chain" id="PRO_5043697126" evidence="1">
    <location>
        <begin position="22"/>
        <end position="421"/>
    </location>
</feature>
<name>A0AAV4XV99_CAEEX</name>
<sequence>MHLAFIVLGFIYFLLLDQTVCQDNSCPDLFQRYCHRHSYCLTPNSSCEILAYYPTEDEITQIVDLHNQKRSTLATGNAGLPSASNMMEMEWDPELAAVAQQYANRCKYAHDPGNCRRVMNFGVGQNIAIQRLTGGHTIPQADWKFAVDDWFSEIRYFNPNMICNFQPPTSHSEEYRHFSQLSWAKSFRVGCGYVLYKEGNVFHDETYTRLYICNYGPAGNVYGACVYNTGTPCSDCPLNTCCGSSCSQYNGLCRRSSEQPPINPPPQPNLFYCGFRDNEDCDNYIEGDNKWVIEPTLSGNYLGIVLDGGGNSTIVFKKSIKPTSDTFCVVTKYRKGPNKYDDEQASDAVEMFYVPEQKYTVKQPLQGYDNPIRQQFSTFNTSLSWGVDTQISFQFTVPAGKPTQFFNIKSILAIDGNCQNM</sequence>
<proteinExistence type="predicted"/>
<gene>
    <name evidence="3" type="primary">SpiCE-CMa2A1</name>
    <name evidence="3" type="ORF">CEXT_900311</name>
</gene>
<dbReference type="AlphaFoldDB" id="A0AAV4XV99"/>
<dbReference type="InterPro" id="IPR014044">
    <property type="entry name" value="CAP_dom"/>
</dbReference>
<reference evidence="3 4" key="1">
    <citation type="submission" date="2021-06" db="EMBL/GenBank/DDBJ databases">
        <title>Caerostris extrusa draft genome.</title>
        <authorList>
            <person name="Kono N."/>
            <person name="Arakawa K."/>
        </authorList>
    </citation>
    <scope>NUCLEOTIDE SEQUENCE [LARGE SCALE GENOMIC DNA]</scope>
</reference>
<dbReference type="EMBL" id="BPLR01018197">
    <property type="protein sequence ID" value="GIY97668.1"/>
    <property type="molecule type" value="Genomic_DNA"/>
</dbReference>
<dbReference type="InterPro" id="IPR018244">
    <property type="entry name" value="Allrgn_V5/Tpx1_CS"/>
</dbReference>
<organism evidence="3 4">
    <name type="scientific">Caerostris extrusa</name>
    <name type="common">Bark spider</name>
    <name type="synonym">Caerostris bankana</name>
    <dbReference type="NCBI Taxonomy" id="172846"/>
    <lineage>
        <taxon>Eukaryota</taxon>
        <taxon>Metazoa</taxon>
        <taxon>Ecdysozoa</taxon>
        <taxon>Arthropoda</taxon>
        <taxon>Chelicerata</taxon>
        <taxon>Arachnida</taxon>
        <taxon>Araneae</taxon>
        <taxon>Araneomorphae</taxon>
        <taxon>Entelegynae</taxon>
        <taxon>Araneoidea</taxon>
        <taxon>Araneidae</taxon>
        <taxon>Caerostris</taxon>
    </lineage>
</organism>
<dbReference type="Gene3D" id="3.40.33.10">
    <property type="entry name" value="CAP"/>
    <property type="match status" value="1"/>
</dbReference>
<accession>A0AAV4XV99</accession>
<dbReference type="SUPFAM" id="SSF55797">
    <property type="entry name" value="PR-1-like"/>
    <property type="match status" value="1"/>
</dbReference>
<evidence type="ECO:0000259" key="2">
    <source>
        <dbReference type="SMART" id="SM00198"/>
    </source>
</evidence>
<dbReference type="SMART" id="SM00198">
    <property type="entry name" value="SCP"/>
    <property type="match status" value="1"/>
</dbReference>
<dbReference type="PANTHER" id="PTHR10334">
    <property type="entry name" value="CYSTEINE-RICH SECRETORY PROTEIN-RELATED"/>
    <property type="match status" value="1"/>
</dbReference>
<feature type="domain" description="SCP" evidence="2">
    <location>
        <begin position="57"/>
        <end position="223"/>
    </location>
</feature>
<evidence type="ECO:0000313" key="3">
    <source>
        <dbReference type="EMBL" id="GIY97668.1"/>
    </source>
</evidence>
<feature type="signal peptide" evidence="1">
    <location>
        <begin position="1"/>
        <end position="21"/>
    </location>
</feature>
<dbReference type="PRINTS" id="PR00837">
    <property type="entry name" value="V5TPXLIKE"/>
</dbReference>
<dbReference type="InterPro" id="IPR001283">
    <property type="entry name" value="CRISP-related"/>
</dbReference>
<evidence type="ECO:0000313" key="4">
    <source>
        <dbReference type="Proteomes" id="UP001054945"/>
    </source>
</evidence>
<dbReference type="InterPro" id="IPR002413">
    <property type="entry name" value="V5_allergen-like"/>
</dbReference>
<comment type="caution">
    <text evidence="3">The sequence shown here is derived from an EMBL/GenBank/DDBJ whole genome shotgun (WGS) entry which is preliminary data.</text>
</comment>
<dbReference type="CDD" id="cd05380">
    <property type="entry name" value="CAP_euk"/>
    <property type="match status" value="1"/>
</dbReference>
<dbReference type="Proteomes" id="UP001054945">
    <property type="component" value="Unassembled WGS sequence"/>
</dbReference>
<keyword evidence="4" id="KW-1185">Reference proteome</keyword>
<keyword evidence="1" id="KW-0732">Signal</keyword>
<dbReference type="PRINTS" id="PR00838">
    <property type="entry name" value="V5ALLERGEN"/>
</dbReference>
<dbReference type="PROSITE" id="PS01010">
    <property type="entry name" value="CRISP_2"/>
    <property type="match status" value="1"/>
</dbReference>